<dbReference type="EMBL" id="BPFH01000003">
    <property type="protein sequence ID" value="GIT95241.1"/>
    <property type="molecule type" value="Genomic_DNA"/>
</dbReference>
<dbReference type="SUPFAM" id="SSF53448">
    <property type="entry name" value="Nucleotide-diphospho-sugar transferases"/>
    <property type="match status" value="1"/>
</dbReference>
<proteinExistence type="predicted"/>
<name>A0ABQ4NLF5_9RHOB</name>
<gene>
    <name evidence="3" type="ORF">JANAI62_18640</name>
</gene>
<evidence type="ECO:0000259" key="2">
    <source>
        <dbReference type="Pfam" id="PF04230"/>
    </source>
</evidence>
<evidence type="ECO:0000313" key="4">
    <source>
        <dbReference type="Proteomes" id="UP000786693"/>
    </source>
</evidence>
<accession>A0ABQ4NLF5</accession>
<evidence type="ECO:0000259" key="1">
    <source>
        <dbReference type="Pfam" id="PF00535"/>
    </source>
</evidence>
<organism evidence="3 4">
    <name type="scientific">Jannaschia pagri</name>
    <dbReference type="NCBI Taxonomy" id="2829797"/>
    <lineage>
        <taxon>Bacteria</taxon>
        <taxon>Pseudomonadati</taxon>
        <taxon>Pseudomonadota</taxon>
        <taxon>Alphaproteobacteria</taxon>
        <taxon>Rhodobacterales</taxon>
        <taxon>Roseobacteraceae</taxon>
        <taxon>Jannaschia</taxon>
    </lineage>
</organism>
<protein>
    <recommendedName>
        <fullName evidence="5">Glycosyl transferase family 2</fullName>
    </recommendedName>
</protein>
<dbReference type="InterPro" id="IPR001173">
    <property type="entry name" value="Glyco_trans_2-like"/>
</dbReference>
<dbReference type="Pfam" id="PF00535">
    <property type="entry name" value="Glycos_transf_2"/>
    <property type="match status" value="1"/>
</dbReference>
<dbReference type="Pfam" id="PF04230">
    <property type="entry name" value="PS_pyruv_trans"/>
    <property type="match status" value="1"/>
</dbReference>
<feature type="domain" description="Polysaccharide pyruvyl transferase" evidence="2">
    <location>
        <begin position="807"/>
        <end position="933"/>
    </location>
</feature>
<dbReference type="PANTHER" id="PTHR43685:SF2">
    <property type="entry name" value="GLYCOSYLTRANSFERASE 2-LIKE DOMAIN-CONTAINING PROTEIN"/>
    <property type="match status" value="1"/>
</dbReference>
<comment type="caution">
    <text evidence="3">The sequence shown here is derived from an EMBL/GenBank/DDBJ whole genome shotgun (WGS) entry which is preliminary data.</text>
</comment>
<dbReference type="RefSeq" id="WP_220748741.1">
    <property type="nucleotide sequence ID" value="NZ_BPFH01000003.1"/>
</dbReference>
<dbReference type="Proteomes" id="UP000786693">
    <property type="component" value="Unassembled WGS sequence"/>
</dbReference>
<sequence>MQISVLTPVYNAAHLVAPFTHMMLGQRSLPDAVIFVDDGSSDGTAAELAEAKTRFEAAGVACHIATHPENRGRGAARLSALAEAKTEMVTWLDIDDYYGPHRIEHLRAGLAHGTRKGSWLLMTPFTQCQADKLHQRRERKARVVPKLRDLYAGTHARTIQLQSLAGPRDAFASVGFDETLNWAEDLDFTIRFLADGGRFVTAPQPQAADVVYVQSFDRTPRDTVLAANQKVYDKTSEMLAAAGITGADELADKYKRYISQFPQEPVALGHGGPGPRLADPAQPDEIGLTATEDGVMVQADGATSHHVGFITGDGGALPLPIEGTLTWGEILTAFCHRAERLRIAATVRTGGEAIIDYRIRMGSDGLIGLRKCADLKSTDRNRRIAASSWQVSHAPSGRFYPTYGRYSEGDGPLFISFFGGADIYGTHAQTLAQSFTKMGVDFEICEFIPDRTTDWTRLCRKKIGYYIAQRRRYGRSIFWVDVDTQLIGDPSTLGSGQDLSGFLRNFHYLPNFDPHRFARLLHPGYLQFGTSPRMDRFLAHLDTVEATAPDNATDDWVLQEALNSFDEHLSMGLFSPDAIVTNVEAARGPGAVFRHTDSGNVADASKTAAQHEAAALSPMRQMAILQEGARLAMRNGLPADAAVFYKRMRKVVPDDPEPVTKLLNILLSQGQMGKYKYHLDVAKANPAVRTTALRVDLDRLYGEGDLKGAAKASATLLKTDDPDTINFVKSRAFRHSFDYAAAEAKIADKDRVGMMWWEQPYPGNLGDLLGPGVVQGLTGIPPKYSKASPRLLSIGSIIRFARSGDTVWGAGASSRTQKIDGRATFRAVRGPLTRDMVLKAGATCPEIYGDPAWFMPILRPNTAVTKTHKLGLIRHFAHADRPLDVAPDVKEIDIVRGSDAEIDAFLEEMLSCEAILSTSLHGVILAQAYGIPVSWAVDSGSARQIHGDGMKFKDYAASVGAAEYEPFDLASVPRIHAGLSTHCTHGAPTPPDLRKLAEAAPFKVADDILSKLPS</sequence>
<evidence type="ECO:0008006" key="5">
    <source>
        <dbReference type="Google" id="ProtNLM"/>
    </source>
</evidence>
<dbReference type="InterPro" id="IPR029044">
    <property type="entry name" value="Nucleotide-diphossugar_trans"/>
</dbReference>
<dbReference type="PANTHER" id="PTHR43685">
    <property type="entry name" value="GLYCOSYLTRANSFERASE"/>
    <property type="match status" value="1"/>
</dbReference>
<dbReference type="CDD" id="cd00761">
    <property type="entry name" value="Glyco_tranf_GTA_type"/>
    <property type="match status" value="1"/>
</dbReference>
<keyword evidence="4" id="KW-1185">Reference proteome</keyword>
<feature type="domain" description="Glycosyltransferase 2-like" evidence="1">
    <location>
        <begin position="4"/>
        <end position="114"/>
    </location>
</feature>
<evidence type="ECO:0000313" key="3">
    <source>
        <dbReference type="EMBL" id="GIT95241.1"/>
    </source>
</evidence>
<dbReference type="InterPro" id="IPR050834">
    <property type="entry name" value="Glycosyltransf_2"/>
</dbReference>
<dbReference type="InterPro" id="IPR007345">
    <property type="entry name" value="Polysacch_pyruvyl_Trfase"/>
</dbReference>
<dbReference type="Gene3D" id="3.90.550.10">
    <property type="entry name" value="Spore Coat Polysaccharide Biosynthesis Protein SpsA, Chain A"/>
    <property type="match status" value="1"/>
</dbReference>
<reference evidence="3 4" key="1">
    <citation type="submission" date="2021-05" db="EMBL/GenBank/DDBJ databases">
        <title>Bacteria Genome sequencing.</title>
        <authorList>
            <person name="Takabe Y."/>
            <person name="Nakajima Y."/>
            <person name="Suzuki S."/>
            <person name="Shiozaki T."/>
        </authorList>
    </citation>
    <scope>NUCLEOTIDE SEQUENCE [LARGE SCALE GENOMIC DNA]</scope>
    <source>
        <strain evidence="3 4">AI_62</strain>
    </source>
</reference>